<dbReference type="PANTHER" id="PTHR42932:SF3">
    <property type="entry name" value="DNA PROTECTION DURING STARVATION PROTEIN"/>
    <property type="match status" value="1"/>
</dbReference>
<evidence type="ECO:0000259" key="3">
    <source>
        <dbReference type="Pfam" id="PF00210"/>
    </source>
</evidence>
<dbReference type="InterPro" id="IPR009078">
    <property type="entry name" value="Ferritin-like_SF"/>
</dbReference>
<accession>A0A2P8CYK9</accession>
<dbReference type="GO" id="GO:0016722">
    <property type="term" value="F:oxidoreductase activity, acting on metal ions"/>
    <property type="evidence" value="ECO:0007669"/>
    <property type="project" value="InterPro"/>
</dbReference>
<keyword evidence="5" id="KW-1185">Reference proteome</keyword>
<comment type="similarity">
    <text evidence="1 2">Belongs to the Dps family.</text>
</comment>
<dbReference type="Gene3D" id="1.20.1260.10">
    <property type="match status" value="1"/>
</dbReference>
<dbReference type="GO" id="GO:0003677">
    <property type="term" value="F:DNA binding"/>
    <property type="evidence" value="ECO:0007669"/>
    <property type="project" value="UniProtKB-KW"/>
</dbReference>
<dbReference type="RefSeq" id="WP_106524396.1">
    <property type="nucleotide sequence ID" value="NZ_PYGD01000009.1"/>
</dbReference>
<proteinExistence type="inferred from homology"/>
<dbReference type="Pfam" id="PF00210">
    <property type="entry name" value="Ferritin"/>
    <property type="match status" value="1"/>
</dbReference>
<dbReference type="PROSITE" id="PS00819">
    <property type="entry name" value="DPS_2"/>
    <property type="match status" value="1"/>
</dbReference>
<evidence type="ECO:0000313" key="4">
    <source>
        <dbReference type="EMBL" id="PSK90050.1"/>
    </source>
</evidence>
<dbReference type="OrthoDB" id="9797023at2"/>
<dbReference type="PRINTS" id="PR01346">
    <property type="entry name" value="HELNAPAPROT"/>
</dbReference>
<dbReference type="InterPro" id="IPR012347">
    <property type="entry name" value="Ferritin-like"/>
</dbReference>
<dbReference type="InterPro" id="IPR008331">
    <property type="entry name" value="Ferritin_DPS_dom"/>
</dbReference>
<feature type="domain" description="Ferritin/DPS" evidence="3">
    <location>
        <begin position="36"/>
        <end position="174"/>
    </location>
</feature>
<organism evidence="4 5">
    <name type="scientific">Taibaiella chishuiensis</name>
    <dbReference type="NCBI Taxonomy" id="1434707"/>
    <lineage>
        <taxon>Bacteria</taxon>
        <taxon>Pseudomonadati</taxon>
        <taxon>Bacteroidota</taxon>
        <taxon>Chitinophagia</taxon>
        <taxon>Chitinophagales</taxon>
        <taxon>Chitinophagaceae</taxon>
        <taxon>Taibaiella</taxon>
    </lineage>
</organism>
<dbReference type="EMBL" id="PYGD01000009">
    <property type="protein sequence ID" value="PSK90050.1"/>
    <property type="molecule type" value="Genomic_DNA"/>
</dbReference>
<sequence length="176" mass="19911">MAKSTSKPATKATKTAVDLSEANIGISEANKQAVADELNKLLSDEFLLYTKTRKFHWNVEGAQFHDLHLFFEKQYTQLADIMDSVAERIRKIGHYALGSMSQFLKETSLLEHSDNETPASSMLAQLLDDHETIIRRLRSDIDKFQDKYKDAGSADFITGLIEAHETMAWMLRATAK</sequence>
<evidence type="ECO:0000313" key="5">
    <source>
        <dbReference type="Proteomes" id="UP000240572"/>
    </source>
</evidence>
<name>A0A2P8CYK9_9BACT</name>
<dbReference type="PANTHER" id="PTHR42932">
    <property type="entry name" value="GENERAL STRESS PROTEIN 20U"/>
    <property type="match status" value="1"/>
</dbReference>
<dbReference type="CDD" id="cd01043">
    <property type="entry name" value="DPS"/>
    <property type="match status" value="1"/>
</dbReference>
<reference evidence="4 5" key="1">
    <citation type="submission" date="2018-03" db="EMBL/GenBank/DDBJ databases">
        <title>Genomic Encyclopedia of Type Strains, Phase III (KMG-III): the genomes of soil and plant-associated and newly described type strains.</title>
        <authorList>
            <person name="Whitman W."/>
        </authorList>
    </citation>
    <scope>NUCLEOTIDE SEQUENCE [LARGE SCALE GENOMIC DNA]</scope>
    <source>
        <strain evidence="4 5">CGMCC 1.12700</strain>
    </source>
</reference>
<evidence type="ECO:0000256" key="2">
    <source>
        <dbReference type="RuleBase" id="RU003875"/>
    </source>
</evidence>
<dbReference type="AlphaFoldDB" id="A0A2P8CYK9"/>
<dbReference type="InterPro" id="IPR023188">
    <property type="entry name" value="DPS_DNA-bd_CS"/>
</dbReference>
<dbReference type="PIRSF" id="PIRSF005900">
    <property type="entry name" value="Dps"/>
    <property type="match status" value="1"/>
</dbReference>
<dbReference type="SUPFAM" id="SSF47240">
    <property type="entry name" value="Ferritin-like"/>
    <property type="match status" value="1"/>
</dbReference>
<keyword evidence="4" id="KW-0238">DNA-binding</keyword>
<dbReference type="Proteomes" id="UP000240572">
    <property type="component" value="Unassembled WGS sequence"/>
</dbReference>
<dbReference type="InterPro" id="IPR002177">
    <property type="entry name" value="DPS_DNA-bd"/>
</dbReference>
<comment type="caution">
    <text evidence="4">The sequence shown here is derived from an EMBL/GenBank/DDBJ whole genome shotgun (WGS) entry which is preliminary data.</text>
</comment>
<evidence type="ECO:0000256" key="1">
    <source>
        <dbReference type="ARBA" id="ARBA00009497"/>
    </source>
</evidence>
<dbReference type="GO" id="GO:0008199">
    <property type="term" value="F:ferric iron binding"/>
    <property type="evidence" value="ECO:0007669"/>
    <property type="project" value="InterPro"/>
</dbReference>
<gene>
    <name evidence="4" type="ORF">B0I18_10956</name>
</gene>
<dbReference type="PROSITE" id="PS00818">
    <property type="entry name" value="DPS_1"/>
    <property type="match status" value="1"/>
</dbReference>
<protein>
    <submittedName>
        <fullName evidence="4">Starvation-inducible DNA-binding protein</fullName>
    </submittedName>
</protein>